<reference evidence="2" key="1">
    <citation type="journal article" date="2011" name="Genome Biol.">
        <title>The draft genome of the carcinogenic human liver fluke Clonorchis sinensis.</title>
        <authorList>
            <person name="Wang X."/>
            <person name="Chen W."/>
            <person name="Huang Y."/>
            <person name="Sun J."/>
            <person name="Men J."/>
            <person name="Liu H."/>
            <person name="Luo F."/>
            <person name="Guo L."/>
            <person name="Lv X."/>
            <person name="Deng C."/>
            <person name="Zhou C."/>
            <person name="Fan Y."/>
            <person name="Li X."/>
            <person name="Huang L."/>
            <person name="Hu Y."/>
            <person name="Liang C."/>
            <person name="Hu X."/>
            <person name="Xu J."/>
            <person name="Yu X."/>
        </authorList>
    </citation>
    <scope>NUCLEOTIDE SEQUENCE [LARGE SCALE GENOMIC DNA]</scope>
    <source>
        <strain evidence="2">Henan</strain>
    </source>
</reference>
<sequence length="194" mass="22113">MEEQLNRHYEATARSFSEGQKVPVRDYSTWIPGFILRRRGKVLYVIQVGPARWIRHTNQIRRTDVQILPTSPTELCLEVLLDTFYLRTISQYPSAASSEARPEHGLHPRRWTDRIQKPGRPLQVNPRLRSYVNVFQGVGVRRNSTQIPLYRPQPGATKAEKPIPRNTGQRFGKLAGSASSPDLIGQKSGPNSQF</sequence>
<reference key="2">
    <citation type="submission" date="2011-10" db="EMBL/GenBank/DDBJ databases">
        <title>The genome and transcriptome sequence of Clonorchis sinensis provide insights into the carcinogenic liver fluke.</title>
        <authorList>
            <person name="Wang X."/>
            <person name="Huang Y."/>
            <person name="Chen W."/>
            <person name="Liu H."/>
            <person name="Guo L."/>
            <person name="Chen Y."/>
            <person name="Luo F."/>
            <person name="Zhou W."/>
            <person name="Sun J."/>
            <person name="Mao Q."/>
            <person name="Liang P."/>
            <person name="Zhou C."/>
            <person name="Tian Y."/>
            <person name="Men J."/>
            <person name="Lv X."/>
            <person name="Huang L."/>
            <person name="Zhou J."/>
            <person name="Hu Y."/>
            <person name="Li R."/>
            <person name="Zhang F."/>
            <person name="Lei H."/>
            <person name="Li X."/>
            <person name="Hu X."/>
            <person name="Liang C."/>
            <person name="Xu J."/>
            <person name="Wu Z."/>
            <person name="Yu X."/>
        </authorList>
    </citation>
    <scope>NUCLEOTIDE SEQUENCE</scope>
    <source>
        <strain>Henan</strain>
    </source>
</reference>
<name>G7YKI2_CLOSI</name>
<feature type="region of interest" description="Disordered" evidence="1">
    <location>
        <begin position="147"/>
        <end position="194"/>
    </location>
</feature>
<gene>
    <name evidence="2" type="ORF">CLF_110285</name>
</gene>
<dbReference type="Proteomes" id="UP000008909">
    <property type="component" value="Unassembled WGS sequence"/>
</dbReference>
<organism evidence="2 3">
    <name type="scientific">Clonorchis sinensis</name>
    <name type="common">Chinese liver fluke</name>
    <dbReference type="NCBI Taxonomy" id="79923"/>
    <lineage>
        <taxon>Eukaryota</taxon>
        <taxon>Metazoa</taxon>
        <taxon>Spiralia</taxon>
        <taxon>Lophotrochozoa</taxon>
        <taxon>Platyhelminthes</taxon>
        <taxon>Trematoda</taxon>
        <taxon>Digenea</taxon>
        <taxon>Opisthorchiida</taxon>
        <taxon>Opisthorchiata</taxon>
        <taxon>Opisthorchiidae</taxon>
        <taxon>Clonorchis</taxon>
    </lineage>
</organism>
<accession>G7YKI2</accession>
<proteinExistence type="predicted"/>
<keyword evidence="3" id="KW-1185">Reference proteome</keyword>
<evidence type="ECO:0000313" key="3">
    <source>
        <dbReference type="Proteomes" id="UP000008909"/>
    </source>
</evidence>
<dbReference type="EMBL" id="DF143502">
    <property type="protein sequence ID" value="GAA53464.1"/>
    <property type="molecule type" value="Genomic_DNA"/>
</dbReference>
<protein>
    <recommendedName>
        <fullName evidence="4">Gap-Pol polyprotein</fullName>
    </recommendedName>
</protein>
<evidence type="ECO:0000256" key="1">
    <source>
        <dbReference type="SAM" id="MobiDB-lite"/>
    </source>
</evidence>
<evidence type="ECO:0008006" key="4">
    <source>
        <dbReference type="Google" id="ProtNLM"/>
    </source>
</evidence>
<dbReference type="AlphaFoldDB" id="G7YKI2"/>
<evidence type="ECO:0000313" key="2">
    <source>
        <dbReference type="EMBL" id="GAA53464.1"/>
    </source>
</evidence>